<organism evidence="1 2">
    <name type="scientific">Methylobacterium radiotolerans</name>
    <dbReference type="NCBI Taxonomy" id="31998"/>
    <lineage>
        <taxon>Bacteria</taxon>
        <taxon>Pseudomonadati</taxon>
        <taxon>Pseudomonadota</taxon>
        <taxon>Alphaproteobacteria</taxon>
        <taxon>Hyphomicrobiales</taxon>
        <taxon>Methylobacteriaceae</taxon>
        <taxon>Methylobacterium</taxon>
    </lineage>
</organism>
<protein>
    <submittedName>
        <fullName evidence="1">Uncharacterized protein</fullName>
    </submittedName>
</protein>
<evidence type="ECO:0000313" key="1">
    <source>
        <dbReference type="EMBL" id="MET3867962.1"/>
    </source>
</evidence>
<evidence type="ECO:0000313" key="2">
    <source>
        <dbReference type="Proteomes" id="UP001549119"/>
    </source>
</evidence>
<comment type="caution">
    <text evidence="1">The sequence shown here is derived from an EMBL/GenBank/DDBJ whole genome shotgun (WGS) entry which is preliminary data.</text>
</comment>
<dbReference type="RefSeq" id="WP_209650611.1">
    <property type="nucleotide sequence ID" value="NZ_JBEPNV010000001.1"/>
</dbReference>
<proteinExistence type="predicted"/>
<dbReference type="EMBL" id="JBEPNW010000002">
    <property type="protein sequence ID" value="MET3867962.1"/>
    <property type="molecule type" value="Genomic_DNA"/>
</dbReference>
<keyword evidence="2" id="KW-1185">Reference proteome</keyword>
<reference evidence="1 2" key="1">
    <citation type="submission" date="2024-06" db="EMBL/GenBank/DDBJ databases">
        <title>Genomics of switchgrass bacterial isolates.</title>
        <authorList>
            <person name="Shade A."/>
        </authorList>
    </citation>
    <scope>NUCLEOTIDE SEQUENCE [LARGE SCALE GENOMIC DNA]</scope>
    <source>
        <strain evidence="1 2">PvP084</strain>
    </source>
</reference>
<accession>A0ABV2NN79</accession>
<dbReference type="Proteomes" id="UP001549119">
    <property type="component" value="Unassembled WGS sequence"/>
</dbReference>
<gene>
    <name evidence="1" type="ORF">ABIC20_005271</name>
</gene>
<name>A0ABV2NN79_9HYPH</name>
<sequence>MTHAYRDDPQGSIEDFIRGRFGAVEIRSIQVDEDFDRDGLPVFNITIMVEGTPSEIARKEPPGFLSKLRAHVEDVYHAFPVVRFRSAGFQGA</sequence>